<dbReference type="Proteomes" id="UP000014139">
    <property type="component" value="Unassembled WGS sequence"/>
</dbReference>
<dbReference type="EMBL" id="AOUO01000609">
    <property type="protein sequence ID" value="EOD63552.1"/>
    <property type="molecule type" value="Genomic_DNA"/>
</dbReference>
<dbReference type="Pfam" id="PF12697">
    <property type="entry name" value="Abhydrolase_6"/>
    <property type="match status" value="1"/>
</dbReference>
<evidence type="ECO:0000313" key="2">
    <source>
        <dbReference type="EMBL" id="EOD63552.1"/>
    </source>
</evidence>
<gene>
    <name evidence="2" type="ORF">H480_36543</name>
</gene>
<feature type="domain" description="AB hydrolase-1" evidence="1">
    <location>
        <begin position="6"/>
        <end position="224"/>
    </location>
</feature>
<evidence type="ECO:0000313" key="3">
    <source>
        <dbReference type="Proteomes" id="UP000014139"/>
    </source>
</evidence>
<proteinExistence type="predicted"/>
<dbReference type="InterPro" id="IPR029058">
    <property type="entry name" value="AB_hydrolase_fold"/>
</dbReference>
<dbReference type="AlphaFoldDB" id="R1FW26"/>
<dbReference type="Gene3D" id="3.40.50.1820">
    <property type="entry name" value="alpha/beta hydrolase"/>
    <property type="match status" value="1"/>
</dbReference>
<dbReference type="SUPFAM" id="SSF53474">
    <property type="entry name" value="alpha/beta-Hydrolases"/>
    <property type="match status" value="1"/>
</dbReference>
<dbReference type="GO" id="GO:0003824">
    <property type="term" value="F:catalytic activity"/>
    <property type="evidence" value="ECO:0007669"/>
    <property type="project" value="UniProtKB-ARBA"/>
</dbReference>
<accession>R1FW26</accession>
<dbReference type="PATRIC" id="fig|1292037.4.peg.6868"/>
<evidence type="ECO:0000259" key="1">
    <source>
        <dbReference type="Pfam" id="PF12697"/>
    </source>
</evidence>
<dbReference type="InterPro" id="IPR000073">
    <property type="entry name" value="AB_hydrolase_1"/>
</dbReference>
<sequence>MNQPTFVLVHGALTDASVWRRVSVRLQDAGRTVIAPSLPMRDFDGDIAYLKQFLGTLSGPLVVAAHSYAGSVISAPGALTDSVRSLVFVTAFQQDAGETAGALNGKFPGSLLTPENLVVRAYPGGVEVYLRPDKFGEVYAGDAGARDQKVLAAAQKPFDPVTLEGSFANAATWHTVPSWAVVSTQDNSIPAEAQRWMAERAGSTVVEVDSSHAVPLVHPEVVAETILSAARR</sequence>
<dbReference type="InterPro" id="IPR052897">
    <property type="entry name" value="Sec-Metab_Biosynth_Hydrolase"/>
</dbReference>
<comment type="caution">
    <text evidence="2">The sequence shown here is derived from an EMBL/GenBank/DDBJ whole genome shotgun (WGS) entry which is preliminary data.</text>
</comment>
<dbReference type="RefSeq" id="WP_004559793.1">
    <property type="nucleotide sequence ID" value="NZ_AOUO01000609.1"/>
</dbReference>
<protein>
    <recommendedName>
        <fullName evidence="1">AB hydrolase-1 domain-containing protein</fullName>
    </recommendedName>
</protein>
<organism evidence="2 3">
    <name type="scientific">Amycolatopsis vancoresmycina DSM 44592</name>
    <dbReference type="NCBI Taxonomy" id="1292037"/>
    <lineage>
        <taxon>Bacteria</taxon>
        <taxon>Bacillati</taxon>
        <taxon>Actinomycetota</taxon>
        <taxon>Actinomycetes</taxon>
        <taxon>Pseudonocardiales</taxon>
        <taxon>Pseudonocardiaceae</taxon>
        <taxon>Amycolatopsis</taxon>
    </lineage>
</organism>
<name>R1FW26_9PSEU</name>
<dbReference type="PANTHER" id="PTHR37017">
    <property type="entry name" value="AB HYDROLASE-1 DOMAIN-CONTAINING PROTEIN-RELATED"/>
    <property type="match status" value="1"/>
</dbReference>
<dbReference type="OrthoDB" id="9814966at2"/>
<reference evidence="2 3" key="1">
    <citation type="submission" date="2013-02" db="EMBL/GenBank/DDBJ databases">
        <title>Draft genome sequence of Amycolatopsis vancoresmycina strain DSM 44592T.</title>
        <authorList>
            <person name="Kumar S."/>
            <person name="Kaur N."/>
            <person name="Kaur C."/>
            <person name="Raghava G.P.S."/>
            <person name="Mayilraj S."/>
        </authorList>
    </citation>
    <scope>NUCLEOTIDE SEQUENCE [LARGE SCALE GENOMIC DNA]</scope>
    <source>
        <strain evidence="2 3">DSM 44592</strain>
    </source>
</reference>
<keyword evidence="3" id="KW-1185">Reference proteome</keyword>
<dbReference type="PANTHER" id="PTHR37017:SF11">
    <property type="entry name" value="ESTERASE_LIPASE_THIOESTERASE DOMAIN-CONTAINING PROTEIN"/>
    <property type="match status" value="1"/>
</dbReference>
<dbReference type="eggNOG" id="COG0596">
    <property type="taxonomic scope" value="Bacteria"/>
</dbReference>